<feature type="region of interest" description="Disordered" evidence="3">
    <location>
        <begin position="213"/>
        <end position="233"/>
    </location>
</feature>
<accession>A0A1F5WUV7</accession>
<dbReference type="Pfam" id="PF00932">
    <property type="entry name" value="LTD"/>
    <property type="match status" value="1"/>
</dbReference>
<dbReference type="PANTHER" id="PTHR23303">
    <property type="entry name" value="CARBOXYPEPTIDASE REGULATORY REGION-CONTAINING"/>
    <property type="match status" value="1"/>
</dbReference>
<evidence type="ECO:0000313" key="7">
    <source>
        <dbReference type="Proteomes" id="UP000178425"/>
    </source>
</evidence>
<feature type="transmembrane region" description="Helical" evidence="4">
    <location>
        <begin position="21"/>
        <end position="41"/>
    </location>
</feature>
<feature type="domain" description="LTD" evidence="5">
    <location>
        <begin position="41"/>
        <end position="142"/>
    </location>
</feature>
<evidence type="ECO:0000256" key="3">
    <source>
        <dbReference type="SAM" id="MobiDB-lite"/>
    </source>
</evidence>
<keyword evidence="4" id="KW-0812">Transmembrane</keyword>
<protein>
    <recommendedName>
        <fullName evidence="5">LTD domain-containing protein</fullName>
    </recommendedName>
</protein>
<gene>
    <name evidence="6" type="ORF">A2W54_01650</name>
</gene>
<dbReference type="Pfam" id="PF24514">
    <property type="entry name" value="SpaA_4"/>
    <property type="match status" value="1"/>
</dbReference>
<dbReference type="AlphaFoldDB" id="A0A1F5WUV7"/>
<keyword evidence="2" id="KW-0175">Coiled coil</keyword>
<dbReference type="SUPFAM" id="SSF117074">
    <property type="entry name" value="Hypothetical protein PA1324"/>
    <property type="match status" value="3"/>
</dbReference>
<dbReference type="SUPFAM" id="SSF74853">
    <property type="entry name" value="Lamin A/C globular tail domain"/>
    <property type="match status" value="1"/>
</dbReference>
<reference evidence="6 7" key="1">
    <citation type="journal article" date="2016" name="Nat. Commun.">
        <title>Thousands of microbial genomes shed light on interconnected biogeochemical processes in an aquifer system.</title>
        <authorList>
            <person name="Anantharaman K."/>
            <person name="Brown C.T."/>
            <person name="Hug L.A."/>
            <person name="Sharon I."/>
            <person name="Castelle C.J."/>
            <person name="Probst A.J."/>
            <person name="Thomas B.C."/>
            <person name="Singh A."/>
            <person name="Wilkins M.J."/>
            <person name="Karaoz U."/>
            <person name="Brodie E.L."/>
            <person name="Williams K.H."/>
            <person name="Hubbard S.S."/>
            <person name="Banfield J.F."/>
        </authorList>
    </citation>
    <scope>NUCLEOTIDE SEQUENCE [LARGE SCALE GENOMIC DNA]</scope>
</reference>
<feature type="region of interest" description="Disordered" evidence="3">
    <location>
        <begin position="886"/>
        <end position="913"/>
    </location>
</feature>
<dbReference type="InterPro" id="IPR001322">
    <property type="entry name" value="Lamin_tail_dom"/>
</dbReference>
<dbReference type="EMBL" id="MFHI01000002">
    <property type="protein sequence ID" value="OGF79432.1"/>
    <property type="molecule type" value="Genomic_DNA"/>
</dbReference>
<dbReference type="Gene3D" id="2.60.40.1260">
    <property type="entry name" value="Lamin Tail domain"/>
    <property type="match status" value="1"/>
</dbReference>
<dbReference type="InterPro" id="IPR051417">
    <property type="entry name" value="SDr/BOS_complex"/>
</dbReference>
<dbReference type="InterPro" id="IPR036415">
    <property type="entry name" value="Lamin_tail_dom_sf"/>
</dbReference>
<evidence type="ECO:0000256" key="1">
    <source>
        <dbReference type="ARBA" id="ARBA00022729"/>
    </source>
</evidence>
<comment type="caution">
    <text evidence="6">The sequence shown here is derived from an EMBL/GenBank/DDBJ whole genome shotgun (WGS) entry which is preliminary data.</text>
</comment>
<feature type="coiled-coil region" evidence="2">
    <location>
        <begin position="948"/>
        <end position="990"/>
    </location>
</feature>
<feature type="compositionally biased region" description="Acidic residues" evidence="3">
    <location>
        <begin position="223"/>
        <end position="233"/>
    </location>
</feature>
<evidence type="ECO:0000256" key="4">
    <source>
        <dbReference type="SAM" id="Phobius"/>
    </source>
</evidence>
<feature type="compositionally biased region" description="Pro residues" evidence="3">
    <location>
        <begin position="891"/>
        <end position="913"/>
    </location>
</feature>
<sequence length="992" mass="108360">MFNKTRTSVYQACLPAGRSATSVLTIAAMVVYLVAPLVALVPQATYAVGSGGIIINEFSSASDPEWVELLNTTESPVSLDGWTIKDIANDPKSLSDLGTIPAHGIVVFENPSGWLNNDPDPIETITLFDDVGTPIHSVSYGDGEVDVSAPDDGESAYLLALPSTWVIAGDTPTKGWFNIAQDFNCETLTPPLPPTLISIQDCLEEDGGIISNIGELDNPSATPDEEEGEGENDDALYFSNDEGKIVFEQTLNLTDEATVDILQELGEKMDMSEGFVSFDSDTADAMAVMSAKIYMYGLDELGFTSEPNLIVKDDWGNVIGPEDENYPDIDSDYDEESGTLVFTTSHFTQFEVEMGSISGYKWNDLNVNGIRDWDDEDGNEEKDDGEEYTEPGLPGWTIILTDEGGNEVEDITDANGFYFFTDLEDAVYSVCERNKRGWTRTFPDLDDGEIEIDDDEGCHEIEIEGDSQTNVDFGNVQKGHIVVRKATYPESEQEFDFYFDNSEGEIGEEFSLSGGGEQILEVVPGTYTISETVPPDWRLDNIVCEYDGESVGESAPPSGETVTLDAGDTVTCTFTNIAADQTIITGHKWEDTNGDGVKDDGEPARKGWNIALGRVMPHEDDAPTIPIEIVALSLTGADGLYYLPVNEQGEYKVFEEKRDGWSVTNPSAVDSFFDIEYRIRVDTEPQLVEDSFFDVFVDRLFGQTITNEVNDVKDRPLDFGNFELVDITGFKWNDEDGDGVWDIGERGLGDVIVGLGRVSGESRQEDGHEIVPIEIIAMDLTGTNGDFVIRDVGPGHYKLFEEKKSDWQATNPQLRADSFFDITYDFDSIGDPDFDLLRVTGDPDFDLLRSSFFDVFVELSGQDVNQSEETGDGLVTTSILLEFGNQEIPAEEPPIPTPTPEPTPTPTPEPTPTPTPFVGGNGPIAGGGGFAAPSITSQGQVLGASTENLSVEERIAELKAEIARLKILLIGAITKKIAELQAELDALLQSNR</sequence>
<evidence type="ECO:0000256" key="2">
    <source>
        <dbReference type="SAM" id="Coils"/>
    </source>
</evidence>
<dbReference type="InterPro" id="IPR013783">
    <property type="entry name" value="Ig-like_fold"/>
</dbReference>
<dbReference type="InterPro" id="IPR055371">
    <property type="entry name" value="SpaA_PFL_dom_4"/>
</dbReference>
<evidence type="ECO:0000313" key="6">
    <source>
        <dbReference type="EMBL" id="OGF79432.1"/>
    </source>
</evidence>
<proteinExistence type="predicted"/>
<dbReference type="PROSITE" id="PS51841">
    <property type="entry name" value="LTD"/>
    <property type="match status" value="1"/>
</dbReference>
<evidence type="ECO:0000259" key="5">
    <source>
        <dbReference type="PROSITE" id="PS51841"/>
    </source>
</evidence>
<keyword evidence="1" id="KW-0732">Signal</keyword>
<dbReference type="Gene3D" id="2.60.40.10">
    <property type="entry name" value="Immunoglobulins"/>
    <property type="match status" value="3"/>
</dbReference>
<name>A0A1F5WUV7_9BACT</name>
<keyword evidence="4" id="KW-0472">Membrane</keyword>
<keyword evidence="4" id="KW-1133">Transmembrane helix</keyword>
<organism evidence="6 7">
    <name type="scientific">Candidatus Giovannonibacteria bacterium RIFCSPHIGHO2_02_43_13</name>
    <dbReference type="NCBI Taxonomy" id="1798330"/>
    <lineage>
        <taxon>Bacteria</taxon>
        <taxon>Candidatus Giovannoniibacteriota</taxon>
    </lineage>
</organism>
<dbReference type="Proteomes" id="UP000178425">
    <property type="component" value="Unassembled WGS sequence"/>
</dbReference>